<dbReference type="InterPro" id="IPR019734">
    <property type="entry name" value="TPR_rpt"/>
</dbReference>
<sequence>MNHLTTITLLGKNNRKTQLTPIRMAVHSPCTIMEATSQTGELYHAYFFRQQFLAAKKVTRSRLGSYLELAMTKGIVFLCPHPVVTHLLQGKNQLKNKSLTDLHSSIKNRYSPLEVSQIFRCFDSLIQKDKLFKVMRECYYDYRRDGKWGKAYSVLVTLEEAFPTHEWIAHTKHDASFSSYHDKYDTLDSSLLTTDPTTMDWLLWKHRYEPQNLTTWIDSFSLKSAHSLAAFSLLYEQQLTSSTSTSIHQFLDTAKHLFTQKELKDILLQMTHSPNSVIHQEAFRQCIRLRAWEDALTTFIQHPFLLEDQDLHSLKEAIAHVKWNEHLPIDQLSRALIPILKEEKHHLDTILTACVPILSQTHDLNYLMEWLKPLDEAKCTLPIYQRVQKLALYAEDPNKQFLAGELYYQLGLKNEAIDSFIYEMEMNPNDPSPVKWLQTLYQETGQLDEAAAYQQLLKSLC</sequence>
<dbReference type="InterPro" id="IPR011990">
    <property type="entry name" value="TPR-like_helical_dom_sf"/>
</dbReference>
<name>A0ABV3Q0V6_9BACL</name>
<protein>
    <recommendedName>
        <fullName evidence="4">Tetratricopeptide repeat protein</fullName>
    </recommendedName>
</protein>
<comment type="caution">
    <text evidence="2">The sequence shown here is derived from an EMBL/GenBank/DDBJ whole genome shotgun (WGS) entry which is preliminary data.</text>
</comment>
<gene>
    <name evidence="2" type="ORF">AB1471_03770</name>
</gene>
<dbReference type="EMBL" id="JBFMIA010000002">
    <property type="protein sequence ID" value="MEW9500919.1"/>
    <property type="molecule type" value="Genomic_DNA"/>
</dbReference>
<evidence type="ECO:0000313" key="2">
    <source>
        <dbReference type="EMBL" id="MEW9500919.1"/>
    </source>
</evidence>
<evidence type="ECO:0000313" key="3">
    <source>
        <dbReference type="Proteomes" id="UP001556040"/>
    </source>
</evidence>
<evidence type="ECO:0000256" key="1">
    <source>
        <dbReference type="PROSITE-ProRule" id="PRU00339"/>
    </source>
</evidence>
<reference evidence="2 3" key="1">
    <citation type="journal article" date="1979" name="Int. J. Syst. Evol. Microbiol.">
        <title>Bacillus globisporus subsp. marinus subsp. nov.</title>
        <authorList>
            <person name="Liu H."/>
        </authorList>
    </citation>
    <scope>NUCLEOTIDE SEQUENCE [LARGE SCALE GENOMIC DNA]</scope>
    <source>
        <strain evidence="2 3">DSM 1297</strain>
    </source>
</reference>
<feature type="repeat" description="TPR" evidence="1">
    <location>
        <begin position="397"/>
        <end position="430"/>
    </location>
</feature>
<keyword evidence="3" id="KW-1185">Reference proteome</keyword>
<dbReference type="SUPFAM" id="SSF48452">
    <property type="entry name" value="TPR-like"/>
    <property type="match status" value="1"/>
</dbReference>
<proteinExistence type="predicted"/>
<dbReference type="Proteomes" id="UP001556040">
    <property type="component" value="Unassembled WGS sequence"/>
</dbReference>
<organism evidence="2 3">
    <name type="scientific">Jeotgalibacillus marinus</name>
    <dbReference type="NCBI Taxonomy" id="86667"/>
    <lineage>
        <taxon>Bacteria</taxon>
        <taxon>Bacillati</taxon>
        <taxon>Bacillota</taxon>
        <taxon>Bacilli</taxon>
        <taxon>Bacillales</taxon>
        <taxon>Caryophanaceae</taxon>
        <taxon>Jeotgalibacillus</taxon>
    </lineage>
</organism>
<dbReference type="PROSITE" id="PS50005">
    <property type="entry name" value="TPR"/>
    <property type="match status" value="1"/>
</dbReference>
<evidence type="ECO:0008006" key="4">
    <source>
        <dbReference type="Google" id="ProtNLM"/>
    </source>
</evidence>
<dbReference type="RefSeq" id="WP_367778266.1">
    <property type="nucleotide sequence ID" value="NZ_JBFMIA010000002.1"/>
</dbReference>
<keyword evidence="1" id="KW-0802">TPR repeat</keyword>
<accession>A0ABV3Q0V6</accession>
<dbReference type="Gene3D" id="1.25.40.10">
    <property type="entry name" value="Tetratricopeptide repeat domain"/>
    <property type="match status" value="1"/>
</dbReference>